<dbReference type="InterPro" id="IPR025404">
    <property type="entry name" value="DUF4130"/>
</dbReference>
<dbReference type="Proteomes" id="UP000091926">
    <property type="component" value="Chromosome"/>
</dbReference>
<dbReference type="RefSeq" id="WP_066654343.1">
    <property type="nucleotide sequence ID" value="NZ_CBCSCL010000010.1"/>
</dbReference>
<evidence type="ECO:0000313" key="11">
    <source>
        <dbReference type="EMBL" id="ANN76388.1"/>
    </source>
</evidence>
<dbReference type="EMBL" id="CP016172">
    <property type="protein sequence ID" value="ANN76388.1"/>
    <property type="molecule type" value="Genomic_DNA"/>
</dbReference>
<dbReference type="Gene3D" id="3.40.470.10">
    <property type="entry name" value="Uracil-DNA glycosylase-like domain"/>
    <property type="match status" value="1"/>
</dbReference>
<evidence type="ECO:0000256" key="5">
    <source>
        <dbReference type="ARBA" id="ARBA00022763"/>
    </source>
</evidence>
<protein>
    <recommendedName>
        <fullName evidence="2">Type-4 uracil-DNA glycosylase</fullName>
    </recommendedName>
</protein>
<keyword evidence="8" id="KW-0411">Iron-sulfur</keyword>
<organism evidence="11 12">
    <name type="scientific">Bordetella flabilis</name>
    <dbReference type="NCBI Taxonomy" id="463014"/>
    <lineage>
        <taxon>Bacteria</taxon>
        <taxon>Pseudomonadati</taxon>
        <taxon>Pseudomonadota</taxon>
        <taxon>Betaproteobacteria</taxon>
        <taxon>Burkholderiales</taxon>
        <taxon>Alcaligenaceae</taxon>
        <taxon>Bordetella</taxon>
    </lineage>
</organism>
<dbReference type="NCBIfam" id="TIGR03914">
    <property type="entry name" value="UDG_fam_dom"/>
    <property type="match status" value="1"/>
</dbReference>
<dbReference type="Pfam" id="PF13566">
    <property type="entry name" value="DUF4130"/>
    <property type="match status" value="1"/>
</dbReference>
<dbReference type="KEGG" id="bfz:BAU07_03985"/>
<dbReference type="PANTHER" id="PTHR33693">
    <property type="entry name" value="TYPE-5 URACIL-DNA GLYCOSYLASE"/>
    <property type="match status" value="1"/>
</dbReference>
<evidence type="ECO:0000256" key="1">
    <source>
        <dbReference type="ARBA" id="ARBA00006521"/>
    </source>
</evidence>
<sequence length="493" mass="54284">MNGHGAGSPTLVVDGGYAGWRQQALRALAAGWPPESVTWTERVAAPTAAAEQMALDYAQPAAPPDHQGSPAGGDANVRVSKALASLLQDAALYRSPQRWAFMYRVLWRWHRGDRAVASPADEDGGRLNAMAKAVRRAKHDMIAYVRFHRRDAPGIPEYLAWYEPEHDVLAYAAEHFARRMGATSWWIGTPQGAALWDGHAVQLSEAPADASAIRADAPADEIEPLWLAYYKSTFNPARLNEAALHQHMPVRFWKGLPEAPLIPGMIAEARNGARRVAQANAVGTMAGKQVAVDAQRAQPQREAPSSLDECRRCDLWRHATQAVPGCGPDTARIMLVGEQPGDQEDLAGRAFVGPAGQVLDDALRRAGVARDHVFLTNAVKHFKWIPRGKRRLHKTPAQQEVDACLHWLEQELARVRPAVIVTLGATALGAILRRKARMRDYMEAPVRLGDTWLVATWHPSYALRVDNETRREEIVDAIAQAIEQGQELARRSA</sequence>
<dbReference type="STRING" id="463014.BAU07_03985"/>
<evidence type="ECO:0000259" key="10">
    <source>
        <dbReference type="SMART" id="SM00986"/>
    </source>
</evidence>
<name>A0A193G9S5_9BORD</name>
<keyword evidence="7" id="KW-0408">Iron</keyword>
<keyword evidence="4" id="KW-0479">Metal-binding</keyword>
<evidence type="ECO:0000256" key="7">
    <source>
        <dbReference type="ARBA" id="ARBA00023004"/>
    </source>
</evidence>
<comment type="similarity">
    <text evidence="1">Belongs to the uracil-DNA glycosylase (UDG) superfamily. Type 4 (UDGa) family.</text>
</comment>
<dbReference type="InterPro" id="IPR023875">
    <property type="entry name" value="DNA_repair_put"/>
</dbReference>
<dbReference type="GO" id="GO:0046872">
    <property type="term" value="F:metal ion binding"/>
    <property type="evidence" value="ECO:0007669"/>
    <property type="project" value="UniProtKB-KW"/>
</dbReference>
<keyword evidence="5" id="KW-0227">DNA damage</keyword>
<dbReference type="GO" id="GO:0097506">
    <property type="term" value="F:deaminated base DNA N-glycosylase activity"/>
    <property type="evidence" value="ECO:0007669"/>
    <property type="project" value="UniProtKB-ARBA"/>
</dbReference>
<dbReference type="NCBIfam" id="TIGR03915">
    <property type="entry name" value="SAM_7_link_chp"/>
    <property type="match status" value="1"/>
</dbReference>
<evidence type="ECO:0000256" key="3">
    <source>
        <dbReference type="ARBA" id="ARBA00022485"/>
    </source>
</evidence>
<evidence type="ECO:0000256" key="8">
    <source>
        <dbReference type="ARBA" id="ARBA00023014"/>
    </source>
</evidence>
<dbReference type="SMART" id="SM00987">
    <property type="entry name" value="UreE_C"/>
    <property type="match status" value="1"/>
</dbReference>
<evidence type="ECO:0000256" key="4">
    <source>
        <dbReference type="ARBA" id="ARBA00022723"/>
    </source>
</evidence>
<dbReference type="Pfam" id="PF03167">
    <property type="entry name" value="UDG"/>
    <property type="match status" value="1"/>
</dbReference>
<dbReference type="InterPro" id="IPR005273">
    <property type="entry name" value="Ura-DNA_glyco_family4"/>
</dbReference>
<dbReference type="InterPro" id="IPR005122">
    <property type="entry name" value="Uracil-DNA_glycosylase-like"/>
</dbReference>
<reference evidence="11 12" key="1">
    <citation type="submission" date="2016-06" db="EMBL/GenBank/DDBJ databases">
        <title>Complete genome sequences of Bordetella bronchialis and Bordetella flabilis.</title>
        <authorList>
            <person name="LiPuma J.J."/>
            <person name="Spilker T."/>
        </authorList>
    </citation>
    <scope>NUCLEOTIDE SEQUENCE [LARGE SCALE GENOMIC DNA]</scope>
    <source>
        <strain evidence="11 12">AU10664</strain>
    </source>
</reference>
<feature type="domain" description="Uracil-DNA glycosylase-like" evidence="10">
    <location>
        <begin position="324"/>
        <end position="479"/>
    </location>
</feature>
<dbReference type="OrthoDB" id="5290748at2"/>
<dbReference type="NCBIfam" id="TIGR00758">
    <property type="entry name" value="UDG_fam4"/>
    <property type="match status" value="1"/>
</dbReference>
<gene>
    <name evidence="11" type="ORF">BAU07_03985</name>
</gene>
<dbReference type="PANTHER" id="PTHR33693:SF9">
    <property type="entry name" value="TYPE-4 URACIL-DNA GLYCOSYLASE"/>
    <property type="match status" value="1"/>
</dbReference>
<keyword evidence="9" id="KW-0234">DNA repair</keyword>
<dbReference type="GO" id="GO:0051539">
    <property type="term" value="F:4 iron, 4 sulfur cluster binding"/>
    <property type="evidence" value="ECO:0007669"/>
    <property type="project" value="UniProtKB-KW"/>
</dbReference>
<evidence type="ECO:0000313" key="12">
    <source>
        <dbReference type="Proteomes" id="UP000091926"/>
    </source>
</evidence>
<accession>A0A193G9S5</accession>
<dbReference type="SMART" id="SM00986">
    <property type="entry name" value="UDG"/>
    <property type="match status" value="1"/>
</dbReference>
<dbReference type="SUPFAM" id="SSF52141">
    <property type="entry name" value="Uracil-DNA glycosylase-like"/>
    <property type="match status" value="1"/>
</dbReference>
<keyword evidence="12" id="KW-1185">Reference proteome</keyword>
<keyword evidence="6" id="KW-0378">Hydrolase</keyword>
<evidence type="ECO:0000256" key="6">
    <source>
        <dbReference type="ARBA" id="ARBA00022801"/>
    </source>
</evidence>
<keyword evidence="3" id="KW-0004">4Fe-4S</keyword>
<proteinExistence type="inferred from homology"/>
<evidence type="ECO:0000256" key="2">
    <source>
        <dbReference type="ARBA" id="ARBA00019403"/>
    </source>
</evidence>
<evidence type="ECO:0000256" key="9">
    <source>
        <dbReference type="ARBA" id="ARBA00023204"/>
    </source>
</evidence>
<dbReference type="CDD" id="cd10030">
    <property type="entry name" value="UDG-F4_TTUDGA_SPO1dp_like"/>
    <property type="match status" value="1"/>
</dbReference>
<dbReference type="GO" id="GO:0006281">
    <property type="term" value="P:DNA repair"/>
    <property type="evidence" value="ECO:0007669"/>
    <property type="project" value="UniProtKB-KW"/>
</dbReference>
<dbReference type="AlphaFoldDB" id="A0A193G9S5"/>
<dbReference type="InterPro" id="IPR036895">
    <property type="entry name" value="Uracil-DNA_glycosylase-like_sf"/>
</dbReference>
<dbReference type="InterPro" id="IPR051536">
    <property type="entry name" value="UDG_Type-4/5"/>
</dbReference>